<gene>
    <name evidence="3" type="ORF">SEMRO_390_G132840.1</name>
</gene>
<dbReference type="Pfam" id="PF00644">
    <property type="entry name" value="PARP"/>
    <property type="match status" value="1"/>
</dbReference>
<keyword evidence="4" id="KW-1185">Reference proteome</keyword>
<feature type="domain" description="PARP catalytic" evidence="2">
    <location>
        <begin position="106"/>
        <end position="159"/>
    </location>
</feature>
<protein>
    <recommendedName>
        <fullName evidence="2">PARP catalytic domain-containing protein</fullName>
    </recommendedName>
</protein>
<dbReference type="GO" id="GO:0003950">
    <property type="term" value="F:NAD+ poly-ADP-ribosyltransferase activity"/>
    <property type="evidence" value="ECO:0007669"/>
    <property type="project" value="InterPro"/>
</dbReference>
<organism evidence="3 4">
    <name type="scientific">Seminavis robusta</name>
    <dbReference type="NCBI Taxonomy" id="568900"/>
    <lineage>
        <taxon>Eukaryota</taxon>
        <taxon>Sar</taxon>
        <taxon>Stramenopiles</taxon>
        <taxon>Ochrophyta</taxon>
        <taxon>Bacillariophyta</taxon>
        <taxon>Bacillariophyceae</taxon>
        <taxon>Bacillariophycidae</taxon>
        <taxon>Naviculales</taxon>
        <taxon>Naviculaceae</taxon>
        <taxon>Seminavis</taxon>
    </lineage>
</organism>
<sequence length="446" mass="49016">MSFDSNNNSSNANNGVPGTITFPAGGNPNVSLNQNDCFVTAKYGDLRALGVNGIISFFHKACRSPEFAGKCKGFTCPTFMPNYELIPGVSAVTKFQNALVGLPDQAELGVVFHGTPETNIHAISTGGLDPAKRKGQAYGPGEYFSKDPGVSVSYCRNGGKMLVFVVVLPPPPSSMQGANAPRHSSRPAAYVVVENNNHQLPIGTLAFSSVDHNVMMNSQQLQQKLLSLNKQVEDRIKAAEEAQIKAEIIQALIAGHVDLASETYIEYKDKFSELSRKEIAWYVQSLIGTDERFSVFFPDLPEPMDNTKLAHTMVQSVDYAIAHETQALYQLQVAQNALNKQKDEENKLDDMIANKKADNKKKLKVAAKRQRDTASSVISGIMQNLIKNRTDIASELYEKAERKSRLDGFAKREIAQCVYRLVDDKSLIPILFPDLPEPDTSSKKPC</sequence>
<evidence type="ECO:0000256" key="1">
    <source>
        <dbReference type="SAM" id="Coils"/>
    </source>
</evidence>
<proteinExistence type="predicted"/>
<reference evidence="3" key="1">
    <citation type="submission" date="2020-06" db="EMBL/GenBank/DDBJ databases">
        <authorList>
            <consortium name="Plant Systems Biology data submission"/>
        </authorList>
    </citation>
    <scope>NUCLEOTIDE SEQUENCE</scope>
    <source>
        <strain evidence="3">D6</strain>
    </source>
</reference>
<feature type="coiled-coil region" evidence="1">
    <location>
        <begin position="331"/>
        <end position="358"/>
    </location>
</feature>
<accession>A0A9N8DUX4</accession>
<evidence type="ECO:0000313" key="3">
    <source>
        <dbReference type="EMBL" id="CAB9509448.1"/>
    </source>
</evidence>
<dbReference type="Proteomes" id="UP001153069">
    <property type="component" value="Unassembled WGS sequence"/>
</dbReference>
<dbReference type="Gene3D" id="3.90.228.10">
    <property type="match status" value="1"/>
</dbReference>
<keyword evidence="1" id="KW-0175">Coiled coil</keyword>
<dbReference type="OrthoDB" id="6133115at2759"/>
<evidence type="ECO:0000259" key="2">
    <source>
        <dbReference type="Pfam" id="PF00644"/>
    </source>
</evidence>
<dbReference type="InterPro" id="IPR012317">
    <property type="entry name" value="Poly(ADP-ribose)pol_cat_dom"/>
</dbReference>
<dbReference type="AlphaFoldDB" id="A0A9N8DUX4"/>
<name>A0A9N8DUX4_9STRA</name>
<comment type="caution">
    <text evidence="3">The sequence shown here is derived from an EMBL/GenBank/DDBJ whole genome shotgun (WGS) entry which is preliminary data.</text>
</comment>
<dbReference type="SUPFAM" id="SSF56399">
    <property type="entry name" value="ADP-ribosylation"/>
    <property type="match status" value="1"/>
</dbReference>
<dbReference type="EMBL" id="CAICTM010000389">
    <property type="protein sequence ID" value="CAB9509448.1"/>
    <property type="molecule type" value="Genomic_DNA"/>
</dbReference>
<evidence type="ECO:0000313" key="4">
    <source>
        <dbReference type="Proteomes" id="UP001153069"/>
    </source>
</evidence>